<dbReference type="AlphaFoldDB" id="A0A1I3DVR8"/>
<dbReference type="EMBL" id="FOQK01000008">
    <property type="protein sequence ID" value="SFH90795.1"/>
    <property type="molecule type" value="Genomic_DNA"/>
</dbReference>
<keyword evidence="1" id="KW-0812">Transmembrane</keyword>
<organism evidence="2 3">
    <name type="scientific">Selenomonas ruminantium</name>
    <dbReference type="NCBI Taxonomy" id="971"/>
    <lineage>
        <taxon>Bacteria</taxon>
        <taxon>Bacillati</taxon>
        <taxon>Bacillota</taxon>
        <taxon>Negativicutes</taxon>
        <taxon>Selenomonadales</taxon>
        <taxon>Selenomonadaceae</taxon>
        <taxon>Selenomonas</taxon>
    </lineage>
</organism>
<feature type="transmembrane region" description="Helical" evidence="1">
    <location>
        <begin position="47"/>
        <end position="67"/>
    </location>
</feature>
<dbReference type="PANTHER" id="PTHR39174">
    <property type="entry name" value="INNER MEMBRANE PROTEIN-RELATED"/>
    <property type="match status" value="1"/>
</dbReference>
<evidence type="ECO:0000256" key="1">
    <source>
        <dbReference type="SAM" id="Phobius"/>
    </source>
</evidence>
<dbReference type="InterPro" id="IPR010398">
    <property type="entry name" value="DUF997"/>
</dbReference>
<dbReference type="Pfam" id="PF06196">
    <property type="entry name" value="DUF997"/>
    <property type="match status" value="1"/>
</dbReference>
<dbReference type="PANTHER" id="PTHR39174:SF1">
    <property type="entry name" value="INNER MEMBRANE PROTEIN"/>
    <property type="match status" value="1"/>
</dbReference>
<dbReference type="OrthoDB" id="3197205at2"/>
<protein>
    <submittedName>
        <fullName evidence="2">Uncharacterized membrane protein YhdT</fullName>
    </submittedName>
</protein>
<name>A0A1I3DVR8_SELRU</name>
<dbReference type="RefSeq" id="WP_075442813.1">
    <property type="nucleotide sequence ID" value="NZ_FOQK01000008.1"/>
</dbReference>
<dbReference type="Proteomes" id="UP000183639">
    <property type="component" value="Unassembled WGS sequence"/>
</dbReference>
<feature type="transmembrane region" description="Helical" evidence="1">
    <location>
        <begin position="14"/>
        <end position="35"/>
    </location>
</feature>
<gene>
    <name evidence="2" type="ORF">SAMN04487861_10820</name>
</gene>
<evidence type="ECO:0000313" key="2">
    <source>
        <dbReference type="EMBL" id="SFH90795.1"/>
    </source>
</evidence>
<evidence type="ECO:0000313" key="3">
    <source>
        <dbReference type="Proteomes" id="UP000183639"/>
    </source>
</evidence>
<accession>A0A1I3DVR8</accession>
<keyword evidence="1" id="KW-0472">Membrane</keyword>
<proteinExistence type="predicted"/>
<reference evidence="2 3" key="1">
    <citation type="submission" date="2016-10" db="EMBL/GenBank/DDBJ databases">
        <authorList>
            <person name="de Groot N.N."/>
        </authorList>
    </citation>
    <scope>NUCLEOTIDE SEQUENCE [LARGE SCALE GENOMIC DNA]</scope>
    <source>
        <strain evidence="2 3">Z108</strain>
    </source>
</reference>
<sequence>MSEFEKYQQICREAGWTGAALLVLIVFWIFAGFGLAGVKGELFGLPLWAVTSSLGVWFFAIVLVKLLTRFVFRDMELEEGKGADRDE</sequence>
<keyword evidence="1" id="KW-1133">Transmembrane helix</keyword>